<evidence type="ECO:0000313" key="3">
    <source>
        <dbReference type="EMBL" id="MFC3516690.1"/>
    </source>
</evidence>
<dbReference type="Proteomes" id="UP001595764">
    <property type="component" value="Unassembled WGS sequence"/>
</dbReference>
<dbReference type="RefSeq" id="WP_377875843.1">
    <property type="nucleotide sequence ID" value="NZ_JBHMAY010000085.1"/>
</dbReference>
<organism evidence="3 4">
    <name type="scientific">Amycolatopsis halotolerans</name>
    <dbReference type="NCBI Taxonomy" id="330083"/>
    <lineage>
        <taxon>Bacteria</taxon>
        <taxon>Bacillati</taxon>
        <taxon>Actinomycetota</taxon>
        <taxon>Actinomycetes</taxon>
        <taxon>Pseudonocardiales</taxon>
        <taxon>Pseudonocardiaceae</taxon>
        <taxon>Amycolatopsis</taxon>
    </lineage>
</organism>
<dbReference type="Pfam" id="PF26371">
    <property type="entry name" value="AftB_C"/>
    <property type="match status" value="1"/>
</dbReference>
<proteinExistence type="predicted"/>
<keyword evidence="4" id="KW-1185">Reference proteome</keyword>
<feature type="transmembrane region" description="Helical" evidence="1">
    <location>
        <begin position="271"/>
        <end position="291"/>
    </location>
</feature>
<feature type="transmembrane region" description="Helical" evidence="1">
    <location>
        <begin position="125"/>
        <end position="143"/>
    </location>
</feature>
<reference evidence="4" key="1">
    <citation type="journal article" date="2019" name="Int. J. Syst. Evol. Microbiol.">
        <title>The Global Catalogue of Microorganisms (GCM) 10K type strain sequencing project: providing services to taxonomists for standard genome sequencing and annotation.</title>
        <authorList>
            <consortium name="The Broad Institute Genomics Platform"/>
            <consortium name="The Broad Institute Genome Sequencing Center for Infectious Disease"/>
            <person name="Wu L."/>
            <person name="Ma J."/>
        </authorList>
    </citation>
    <scope>NUCLEOTIDE SEQUENCE [LARGE SCALE GENOMIC DNA]</scope>
    <source>
        <strain evidence="4">CGMCC 4.7682</strain>
    </source>
</reference>
<feature type="transmembrane region" description="Helical" evidence="1">
    <location>
        <begin position="21"/>
        <end position="41"/>
    </location>
</feature>
<evidence type="ECO:0000256" key="1">
    <source>
        <dbReference type="SAM" id="Phobius"/>
    </source>
</evidence>
<keyword evidence="1" id="KW-1133">Transmembrane helix</keyword>
<evidence type="ECO:0000259" key="2">
    <source>
        <dbReference type="Pfam" id="PF26371"/>
    </source>
</evidence>
<evidence type="ECO:0000313" key="4">
    <source>
        <dbReference type="Proteomes" id="UP001595764"/>
    </source>
</evidence>
<protein>
    <recommendedName>
        <fullName evidence="2">Terminal beta-(1-&gt;2)-arabinofuranosyltransferase C-terminal domain-containing protein</fullName>
    </recommendedName>
</protein>
<gene>
    <name evidence="3" type="ORF">ACFORO_41455</name>
</gene>
<feature type="domain" description="Terminal beta-(1-&gt;2)-arabinofuranosyltransferase C-terminal" evidence="2">
    <location>
        <begin position="447"/>
        <end position="566"/>
    </location>
</feature>
<feature type="transmembrane region" description="Helical" evidence="1">
    <location>
        <begin position="298"/>
        <end position="316"/>
    </location>
</feature>
<accession>A0ABV7QTU5</accession>
<feature type="transmembrane region" description="Helical" evidence="1">
    <location>
        <begin position="349"/>
        <end position="370"/>
    </location>
</feature>
<feature type="transmembrane region" description="Helical" evidence="1">
    <location>
        <begin position="322"/>
        <end position="342"/>
    </location>
</feature>
<feature type="transmembrane region" description="Helical" evidence="1">
    <location>
        <begin position="178"/>
        <end position="208"/>
    </location>
</feature>
<feature type="transmembrane region" description="Helical" evidence="1">
    <location>
        <begin position="95"/>
        <end position="113"/>
    </location>
</feature>
<sequence>MAPAAVNAARDSKATRTRWNLTVVAGSALLIAVLGYLTRWICDDALIFTRAVEQILAGNGPVYQIGERAETSTSALWQWLLALAGFLFGQPDTSTISWVLGLVLTAVGFGLAVDAARRLHSRRHATVLLPCGVLVLLGLRPVWEYATSGLETGLNTFWMAASWWLLVRLRERGSTKALLFAAFTIGLGPLVRPDQALVAAVFLAALWLTVRPGWRLTLGAVGTAATLPVAYEIFRMGFYGIVVPMPALTKNAGESMWPRGFAYVADFAGPYLLWLPLAVVMFVFAGLLHRLGGRRTDLMVALAPVVAGALHLAYVVKVGGDYMHARMALPALFLILLPVLVVSRSKNAGVAVVVVVVWASLCAGLCRYPAVDGSVHGIDDERAYYVAWTGSSHPTDSATYVQQLQRLKNVVTAEAVSGHRALIYHGLGPGNDIITTPMRTGIAEKAMVVGVYLGTAGMLAPTDVGIVDFWGLANPIGARFEFPTVKPGHSKPLGNAWLLADYAAPAAPPHPSGNFAVSGTVTSEQVIAARHALSCGDLAEIQQSAREPLTFKRFWDNLTGAWHRTRVTIPPDPFEAERKFCGRP</sequence>
<dbReference type="InterPro" id="IPR058983">
    <property type="entry name" value="AftB_C"/>
</dbReference>
<dbReference type="EMBL" id="JBHRWI010000069">
    <property type="protein sequence ID" value="MFC3516690.1"/>
    <property type="molecule type" value="Genomic_DNA"/>
</dbReference>
<keyword evidence="1" id="KW-0812">Transmembrane</keyword>
<comment type="caution">
    <text evidence="3">The sequence shown here is derived from an EMBL/GenBank/DDBJ whole genome shotgun (WGS) entry which is preliminary data.</text>
</comment>
<keyword evidence="1" id="KW-0472">Membrane</keyword>
<name>A0ABV7QTU5_9PSEU</name>